<protein>
    <submittedName>
        <fullName evidence="1">Uncharacterized protein</fullName>
    </submittedName>
</protein>
<dbReference type="EMBL" id="MU007207">
    <property type="protein sequence ID" value="KAF2415442.1"/>
    <property type="molecule type" value="Genomic_DNA"/>
</dbReference>
<keyword evidence="2" id="KW-1185">Reference proteome</keyword>
<accession>A0A9P4NDY1</accession>
<feature type="non-terminal residue" evidence="1">
    <location>
        <position position="1"/>
    </location>
</feature>
<evidence type="ECO:0000313" key="2">
    <source>
        <dbReference type="Proteomes" id="UP000800235"/>
    </source>
</evidence>
<sequence>IGKEHFTSLYSPARETAFTSKNIKAGFTACRLVPYNPDRVLRNMPRPPVELINPKIDEVKEGSCLQDEVPQTPVTLVSVEAFISLQKLIVKHDAHALDETSKHSLERHIQKLTNAAQTAFAKGAHQKAQIQFLLRMNNEAKVLRSTKSLVLGKAKVMSYEDLVTKRAEREAKD</sequence>
<comment type="caution">
    <text evidence="1">The sequence shown here is derived from an EMBL/GenBank/DDBJ whole genome shotgun (WGS) entry which is preliminary data.</text>
</comment>
<dbReference type="OrthoDB" id="4357141at2759"/>
<dbReference type="AlphaFoldDB" id="A0A9P4NDY1"/>
<proteinExistence type="predicted"/>
<name>A0A9P4NDY1_9PEZI</name>
<reference evidence="1" key="1">
    <citation type="journal article" date="2020" name="Stud. Mycol.">
        <title>101 Dothideomycetes genomes: a test case for predicting lifestyles and emergence of pathogens.</title>
        <authorList>
            <person name="Haridas S."/>
            <person name="Albert R."/>
            <person name="Binder M."/>
            <person name="Bloem J."/>
            <person name="Labutti K."/>
            <person name="Salamov A."/>
            <person name="Andreopoulos B."/>
            <person name="Baker S."/>
            <person name="Barry K."/>
            <person name="Bills G."/>
            <person name="Bluhm B."/>
            <person name="Cannon C."/>
            <person name="Castanera R."/>
            <person name="Culley D."/>
            <person name="Daum C."/>
            <person name="Ezra D."/>
            <person name="Gonzalez J."/>
            <person name="Henrissat B."/>
            <person name="Kuo A."/>
            <person name="Liang C."/>
            <person name="Lipzen A."/>
            <person name="Lutzoni F."/>
            <person name="Magnuson J."/>
            <person name="Mondo S."/>
            <person name="Nolan M."/>
            <person name="Ohm R."/>
            <person name="Pangilinan J."/>
            <person name="Park H.-J."/>
            <person name="Ramirez L."/>
            <person name="Alfaro M."/>
            <person name="Sun H."/>
            <person name="Tritt A."/>
            <person name="Yoshinaga Y."/>
            <person name="Zwiers L.-H."/>
            <person name="Turgeon B."/>
            <person name="Goodwin S."/>
            <person name="Spatafora J."/>
            <person name="Crous P."/>
            <person name="Grigoriev I."/>
        </authorList>
    </citation>
    <scope>NUCLEOTIDE SEQUENCE</scope>
    <source>
        <strain evidence="1">CBS 130266</strain>
    </source>
</reference>
<organism evidence="1 2">
    <name type="scientific">Tothia fuscella</name>
    <dbReference type="NCBI Taxonomy" id="1048955"/>
    <lineage>
        <taxon>Eukaryota</taxon>
        <taxon>Fungi</taxon>
        <taxon>Dikarya</taxon>
        <taxon>Ascomycota</taxon>
        <taxon>Pezizomycotina</taxon>
        <taxon>Dothideomycetes</taxon>
        <taxon>Pleosporomycetidae</taxon>
        <taxon>Venturiales</taxon>
        <taxon>Cylindrosympodiaceae</taxon>
        <taxon>Tothia</taxon>
    </lineage>
</organism>
<evidence type="ECO:0000313" key="1">
    <source>
        <dbReference type="EMBL" id="KAF2415442.1"/>
    </source>
</evidence>
<gene>
    <name evidence="1" type="ORF">EJ08DRAFT_601059</name>
</gene>
<dbReference type="Proteomes" id="UP000800235">
    <property type="component" value="Unassembled WGS sequence"/>
</dbReference>